<evidence type="ECO:0000313" key="2">
    <source>
        <dbReference type="Proteomes" id="UP001626550"/>
    </source>
</evidence>
<dbReference type="EMBL" id="JBJKFK010001248">
    <property type="protein sequence ID" value="KAL3313615.1"/>
    <property type="molecule type" value="Genomic_DNA"/>
</dbReference>
<protein>
    <submittedName>
        <fullName evidence="1">Uncharacterized protein</fullName>
    </submittedName>
</protein>
<accession>A0ABD2Q297</accession>
<comment type="caution">
    <text evidence="1">The sequence shown here is derived from an EMBL/GenBank/DDBJ whole genome shotgun (WGS) entry which is preliminary data.</text>
</comment>
<name>A0ABD2Q297_9PLAT</name>
<reference evidence="1 2" key="1">
    <citation type="submission" date="2024-11" db="EMBL/GenBank/DDBJ databases">
        <title>Adaptive evolution of stress response genes in parasites aligns with host niche diversity.</title>
        <authorList>
            <person name="Hahn C."/>
            <person name="Resl P."/>
        </authorList>
    </citation>
    <scope>NUCLEOTIDE SEQUENCE [LARGE SCALE GENOMIC DNA]</scope>
    <source>
        <strain evidence="1">EGGRZ-B1_66</strain>
        <tissue evidence="1">Body</tissue>
    </source>
</reference>
<proteinExistence type="predicted"/>
<sequence length="134" mass="15476">MTVGRAGVAKSYSLILRNDTNNLRGESVHVMEPFPEFYKRNRDVFVEERTFHAGCLVLSKKISCEEKIDKEDTSESSDIRSRQFVIQATISHDAYDTWARFSKPNVVDSPENVTVSIMDSQNKSEFWVNIFYDK</sequence>
<dbReference type="AlphaFoldDB" id="A0ABD2Q297"/>
<evidence type="ECO:0000313" key="1">
    <source>
        <dbReference type="EMBL" id="KAL3313615.1"/>
    </source>
</evidence>
<gene>
    <name evidence="1" type="ORF">Ciccas_007781</name>
</gene>
<organism evidence="1 2">
    <name type="scientific">Cichlidogyrus casuarinus</name>
    <dbReference type="NCBI Taxonomy" id="1844966"/>
    <lineage>
        <taxon>Eukaryota</taxon>
        <taxon>Metazoa</taxon>
        <taxon>Spiralia</taxon>
        <taxon>Lophotrochozoa</taxon>
        <taxon>Platyhelminthes</taxon>
        <taxon>Monogenea</taxon>
        <taxon>Monopisthocotylea</taxon>
        <taxon>Dactylogyridea</taxon>
        <taxon>Ancyrocephalidae</taxon>
        <taxon>Cichlidogyrus</taxon>
    </lineage>
</organism>
<dbReference type="Proteomes" id="UP001626550">
    <property type="component" value="Unassembled WGS sequence"/>
</dbReference>
<keyword evidence="2" id="KW-1185">Reference proteome</keyword>